<keyword evidence="2 3" id="KW-0040">ANK repeat</keyword>
<feature type="repeat" description="ANK" evidence="3">
    <location>
        <begin position="814"/>
        <end position="846"/>
    </location>
</feature>
<feature type="repeat" description="ANK" evidence="3">
    <location>
        <begin position="781"/>
        <end position="813"/>
    </location>
</feature>
<dbReference type="PROSITE" id="PS50297">
    <property type="entry name" value="ANK_REP_REGION"/>
    <property type="match status" value="6"/>
</dbReference>
<dbReference type="Pfam" id="PF00069">
    <property type="entry name" value="Pkinase"/>
    <property type="match status" value="1"/>
</dbReference>
<dbReference type="PROSITE" id="PS50088">
    <property type="entry name" value="ANK_REPEAT"/>
    <property type="match status" value="9"/>
</dbReference>
<dbReference type="Proteomes" id="UP000750711">
    <property type="component" value="Unassembled WGS sequence"/>
</dbReference>
<feature type="repeat" description="ANK" evidence="3">
    <location>
        <begin position="849"/>
        <end position="881"/>
    </location>
</feature>
<dbReference type="PANTHER" id="PTHR24198:SF194">
    <property type="entry name" value="INVERSIN-A"/>
    <property type="match status" value="1"/>
</dbReference>
<dbReference type="Gene3D" id="1.10.510.10">
    <property type="entry name" value="Transferase(Phosphotransferase) domain 1"/>
    <property type="match status" value="1"/>
</dbReference>
<feature type="repeat" description="ANK" evidence="3">
    <location>
        <begin position="984"/>
        <end position="1016"/>
    </location>
</feature>
<dbReference type="PROSITE" id="PS00108">
    <property type="entry name" value="PROTEIN_KINASE_ST"/>
    <property type="match status" value="1"/>
</dbReference>
<dbReference type="InterPro" id="IPR011009">
    <property type="entry name" value="Kinase-like_dom_sf"/>
</dbReference>
<dbReference type="InterPro" id="IPR036770">
    <property type="entry name" value="Ankyrin_rpt-contain_sf"/>
</dbReference>
<dbReference type="SUPFAM" id="SSF48403">
    <property type="entry name" value="Ankyrin repeat"/>
    <property type="match status" value="2"/>
</dbReference>
<dbReference type="SUPFAM" id="SSF56112">
    <property type="entry name" value="Protein kinase-like (PK-like)"/>
    <property type="match status" value="1"/>
</dbReference>
<evidence type="ECO:0000259" key="4">
    <source>
        <dbReference type="PROSITE" id="PS50011"/>
    </source>
</evidence>
<accession>A0A9P8ID14</accession>
<dbReference type="AlphaFoldDB" id="A0A9P8ID14"/>
<feature type="domain" description="Protein kinase" evidence="4">
    <location>
        <begin position="142"/>
        <end position="418"/>
    </location>
</feature>
<dbReference type="PRINTS" id="PR01415">
    <property type="entry name" value="ANKYRIN"/>
</dbReference>
<dbReference type="InterPro" id="IPR008271">
    <property type="entry name" value="Ser/Thr_kinase_AS"/>
</dbReference>
<organism evidence="5 6">
    <name type="scientific">Trichoglossum hirsutum</name>
    <dbReference type="NCBI Taxonomy" id="265104"/>
    <lineage>
        <taxon>Eukaryota</taxon>
        <taxon>Fungi</taxon>
        <taxon>Dikarya</taxon>
        <taxon>Ascomycota</taxon>
        <taxon>Pezizomycotina</taxon>
        <taxon>Geoglossomycetes</taxon>
        <taxon>Geoglossales</taxon>
        <taxon>Geoglossaceae</taxon>
        <taxon>Trichoglossum</taxon>
    </lineage>
</organism>
<dbReference type="EMBL" id="JAGHQM010001663">
    <property type="protein sequence ID" value="KAH0552985.1"/>
    <property type="molecule type" value="Genomic_DNA"/>
</dbReference>
<dbReference type="PROSITE" id="PS50011">
    <property type="entry name" value="PROTEIN_KINASE_DOM"/>
    <property type="match status" value="1"/>
</dbReference>
<dbReference type="Pfam" id="PF00023">
    <property type="entry name" value="Ank"/>
    <property type="match status" value="1"/>
</dbReference>
<dbReference type="GO" id="GO:0004672">
    <property type="term" value="F:protein kinase activity"/>
    <property type="evidence" value="ECO:0007669"/>
    <property type="project" value="InterPro"/>
</dbReference>
<dbReference type="CDD" id="cd00180">
    <property type="entry name" value="PKc"/>
    <property type="match status" value="1"/>
</dbReference>
<sequence length="1160" mass="125082">MRQASSHTSSLGHQISSSDFRVLEDKLTEYFGDPERARYSDLEIQRVSSLLRYVNPKWSIVPRMYIVLRTIGQLYLLDAFTAQGITDFWFPFSARTLPDIISSSARSDFLNAQAMVLTKSVDLEKGDQGSHQHFARGEPLPLESQRSLGTGAYSHVDEVRSLVSHNVYARKRIRKDVIFERAWERMESFQMELKVLKRARHHHIVRLIGSYSDPTYVGLIMSPVADCHLGDFFSVALSSADKKVLLRSFFGCLATALAYLHDSQIRHKDIKPQNILVKGETVMLTDFGISLDWAELDQSTTQHSRTAKTPRYCAPEVDNNEARNSASDVWSLGCVFLEIVSVLKGKTVDVMKDFFERTGSGNQAFSKNQLAIDEWIVTLLIQNGPEFDNDSIDWIQKMLQRSGHLRPRARDVADHIRSMDMNAVFCGACCIETNDYSAKAALAVDAHGLVAKEEDGVAKRALPNSGSSPFNATSDTSRVINQLSALGFSGPRATSKPSATGLAGRVVAGHEALKAVEAVSAELPSTGTHFEGVEKDMKDGSGNYSRGVANLPGNAAAQPVRTYQRTDVGRKNTETKQENTSVIAIVERHDPQVPAREQQLSQPLDRTPNRQVTAGAGLADTLGSGGPPGRGVYVGTAGENTPEEGALLQALLGGHIEIVKRFLKNPNVNLNKPLLPHGVTALYIAAMYNRIDIVQEILLAGGDPNVATDDGSTPIHISANRGDLKLAEVLLDAGTWPNPRSANGPNSETTPLHMALIEKHPDVAERLLQSPDIEIDAIDGSGKTPLHLAACRGNLRVVKELLLLGADAEGGKTTELTPLRAAAQEGHLEVIKALLAAEPSPNVNSMDDSGGTVLQAAAYGGHLAVVDFLLKAGASPDTPSKDGMTPLFRALVSKHWAVAIRLLQEPGIDVNRITNRLTALTIAATSNSEALVKEVIRRGALLDPPVTPPHKPLYQAAMCGDPRVMEALLTAEPDLNLAAKCDSGGPAAIHVASQKGHDAVVSVLLKHGASPNLVSQNTGDRTPIHISIIEKHSQVTRVLLQHPQINVNVIDRYGGTPLLYAARLGDARLVKDLLGCGAMIEQANPAGLRPLRVAAQGGHVEVVRALLAAHPKPDINARGSDGATALEAAAIGGHDTVVELLLLARDDFSPPGKSPLFIIT</sequence>
<feature type="repeat" description="ANK" evidence="3">
    <location>
        <begin position="882"/>
        <end position="915"/>
    </location>
</feature>
<evidence type="ECO:0000313" key="5">
    <source>
        <dbReference type="EMBL" id="KAH0552985.1"/>
    </source>
</evidence>
<dbReference type="SMART" id="SM00248">
    <property type="entry name" value="ANK"/>
    <property type="match status" value="15"/>
</dbReference>
<evidence type="ECO:0000256" key="3">
    <source>
        <dbReference type="PROSITE-ProRule" id="PRU00023"/>
    </source>
</evidence>
<reference evidence="5" key="1">
    <citation type="submission" date="2021-03" db="EMBL/GenBank/DDBJ databases">
        <title>Comparative genomics and phylogenomic investigation of the class Geoglossomycetes provide insights into ecological specialization and systematics.</title>
        <authorList>
            <person name="Melie T."/>
            <person name="Pirro S."/>
            <person name="Miller A.N."/>
            <person name="Quandt A."/>
        </authorList>
    </citation>
    <scope>NUCLEOTIDE SEQUENCE</scope>
    <source>
        <strain evidence="5">CAQ_001_2017</strain>
    </source>
</reference>
<feature type="repeat" description="ANK" evidence="3">
    <location>
        <begin position="1053"/>
        <end position="1085"/>
    </location>
</feature>
<protein>
    <recommendedName>
        <fullName evidence="4">Protein kinase domain-containing protein</fullName>
    </recommendedName>
</protein>
<name>A0A9P8ID14_9PEZI</name>
<dbReference type="GO" id="GO:0005524">
    <property type="term" value="F:ATP binding"/>
    <property type="evidence" value="ECO:0007669"/>
    <property type="project" value="InterPro"/>
</dbReference>
<dbReference type="SMART" id="SM00220">
    <property type="entry name" value="S_TKc"/>
    <property type="match status" value="1"/>
</dbReference>
<gene>
    <name evidence="5" type="ORF">GP486_006818</name>
</gene>
<dbReference type="InterPro" id="IPR000719">
    <property type="entry name" value="Prot_kinase_dom"/>
</dbReference>
<keyword evidence="1" id="KW-0677">Repeat</keyword>
<dbReference type="Pfam" id="PF12796">
    <property type="entry name" value="Ank_2"/>
    <property type="match status" value="4"/>
</dbReference>
<dbReference type="Gene3D" id="3.30.200.20">
    <property type="entry name" value="Phosphorylase Kinase, domain 1"/>
    <property type="match status" value="1"/>
</dbReference>
<dbReference type="PANTHER" id="PTHR24198">
    <property type="entry name" value="ANKYRIN REPEAT AND PROTEIN KINASE DOMAIN-CONTAINING PROTEIN"/>
    <property type="match status" value="1"/>
</dbReference>
<feature type="repeat" description="ANK" evidence="3">
    <location>
        <begin position="1086"/>
        <end position="1118"/>
    </location>
</feature>
<feature type="repeat" description="ANK" evidence="3">
    <location>
        <begin position="710"/>
        <end position="742"/>
    </location>
</feature>
<evidence type="ECO:0000313" key="6">
    <source>
        <dbReference type="Proteomes" id="UP000750711"/>
    </source>
</evidence>
<feature type="repeat" description="ANK" evidence="3">
    <location>
        <begin position="677"/>
        <end position="709"/>
    </location>
</feature>
<dbReference type="Gene3D" id="1.25.40.20">
    <property type="entry name" value="Ankyrin repeat-containing domain"/>
    <property type="match status" value="2"/>
</dbReference>
<comment type="caution">
    <text evidence="5">The sequence shown here is derived from an EMBL/GenBank/DDBJ whole genome shotgun (WGS) entry which is preliminary data.</text>
</comment>
<proteinExistence type="predicted"/>
<keyword evidence="6" id="KW-1185">Reference proteome</keyword>
<evidence type="ECO:0000256" key="2">
    <source>
        <dbReference type="ARBA" id="ARBA00023043"/>
    </source>
</evidence>
<evidence type="ECO:0000256" key="1">
    <source>
        <dbReference type="ARBA" id="ARBA00022737"/>
    </source>
</evidence>
<dbReference type="InterPro" id="IPR002110">
    <property type="entry name" value="Ankyrin_rpt"/>
</dbReference>